<evidence type="ECO:0008006" key="5">
    <source>
        <dbReference type="Google" id="ProtNLM"/>
    </source>
</evidence>
<dbReference type="KEGG" id="psuu:Psuf_024310"/>
<evidence type="ECO:0000256" key="1">
    <source>
        <dbReference type="SAM" id="MobiDB-lite"/>
    </source>
</evidence>
<dbReference type="Pfam" id="PF14155">
    <property type="entry name" value="DUF4307"/>
    <property type="match status" value="1"/>
</dbReference>
<keyword evidence="2" id="KW-1133">Transmembrane helix</keyword>
<sequence length="197" mass="21462">MGVHRHEAQLLCHWNSPGYLPEPPGAPAAKMVVGRTDSAILADASDNDRRRPHPVTETHATTGTGAPVFPPGRYGRRREPRRRRPWLVALLLAVVVAIGAVLSVRLYRQYGDPTYDAQVLRYTDVTDSQVAIEFRVTVPAGGEAICVVRARSRDGAEVGKAEVRVDAPPGESRPVTRYVLATTARPINGEVVRCRAA</sequence>
<keyword evidence="4" id="KW-1185">Reference proteome</keyword>
<reference evidence="3 4" key="2">
    <citation type="submission" date="2020-03" db="EMBL/GenBank/DDBJ databases">
        <authorList>
            <person name="Ichikawa N."/>
            <person name="Kimura A."/>
            <person name="Kitahashi Y."/>
            <person name="Uohara A."/>
        </authorList>
    </citation>
    <scope>NUCLEOTIDE SEQUENCE [LARGE SCALE GENOMIC DNA]</scope>
    <source>
        <strain evidence="3 4">NBRC 105367</strain>
    </source>
</reference>
<protein>
    <recommendedName>
        <fullName evidence="5">DUF4307 domain-containing protein</fullName>
    </recommendedName>
</protein>
<keyword evidence="2" id="KW-0472">Membrane</keyword>
<name>A0A6F8YGM2_9ACTN</name>
<organism evidence="3 4">
    <name type="scientific">Phytohabitans suffuscus</name>
    <dbReference type="NCBI Taxonomy" id="624315"/>
    <lineage>
        <taxon>Bacteria</taxon>
        <taxon>Bacillati</taxon>
        <taxon>Actinomycetota</taxon>
        <taxon>Actinomycetes</taxon>
        <taxon>Micromonosporales</taxon>
        <taxon>Micromonosporaceae</taxon>
    </lineage>
</organism>
<reference evidence="3 4" key="1">
    <citation type="submission" date="2020-03" db="EMBL/GenBank/DDBJ databases">
        <title>Whole genome shotgun sequence of Phytohabitans suffuscus NBRC 105367.</title>
        <authorList>
            <person name="Komaki H."/>
            <person name="Tamura T."/>
        </authorList>
    </citation>
    <scope>NUCLEOTIDE SEQUENCE [LARGE SCALE GENOMIC DNA]</scope>
    <source>
        <strain evidence="3 4">NBRC 105367</strain>
    </source>
</reference>
<feature type="region of interest" description="Disordered" evidence="1">
    <location>
        <begin position="45"/>
        <end position="78"/>
    </location>
</feature>
<evidence type="ECO:0000313" key="3">
    <source>
        <dbReference type="EMBL" id="BCB85118.1"/>
    </source>
</evidence>
<dbReference type="AlphaFoldDB" id="A0A6F8YGM2"/>
<evidence type="ECO:0000256" key="2">
    <source>
        <dbReference type="SAM" id="Phobius"/>
    </source>
</evidence>
<evidence type="ECO:0000313" key="4">
    <source>
        <dbReference type="Proteomes" id="UP000503011"/>
    </source>
</evidence>
<dbReference type="EMBL" id="AP022871">
    <property type="protein sequence ID" value="BCB85118.1"/>
    <property type="molecule type" value="Genomic_DNA"/>
</dbReference>
<keyword evidence="2" id="KW-0812">Transmembrane</keyword>
<accession>A0A6F8YGM2</accession>
<proteinExistence type="predicted"/>
<gene>
    <name evidence="3" type="ORF">Psuf_024310</name>
</gene>
<dbReference type="InterPro" id="IPR025443">
    <property type="entry name" value="DUF4307"/>
</dbReference>
<feature type="transmembrane region" description="Helical" evidence="2">
    <location>
        <begin position="86"/>
        <end position="107"/>
    </location>
</feature>
<dbReference type="Proteomes" id="UP000503011">
    <property type="component" value="Chromosome"/>
</dbReference>